<dbReference type="EMBL" id="CP049055">
    <property type="protein sequence ID" value="QII11581.1"/>
    <property type="molecule type" value="Genomic_DNA"/>
</dbReference>
<evidence type="ECO:0000313" key="3">
    <source>
        <dbReference type="Proteomes" id="UP000501926"/>
    </source>
</evidence>
<reference evidence="1" key="2">
    <citation type="submission" date="2006-01" db="EMBL/GenBank/DDBJ databases">
        <authorList>
            <person name="Genoscope"/>
        </authorList>
    </citation>
    <scope>NUCLEOTIDE SEQUENCE</scope>
</reference>
<reference evidence="2 3" key="3">
    <citation type="submission" date="2020-02" db="EMBL/GenBank/DDBJ databases">
        <title>Newly sequenced genome of strain CSTR1 showed variability in Candidatus Kuenenia stuttgartiensis genomes.</title>
        <authorList>
            <person name="Ding C."/>
            <person name="Adrian L."/>
        </authorList>
    </citation>
    <scope>NUCLEOTIDE SEQUENCE [LARGE SCALE GENOMIC DNA]</scope>
    <source>
        <strain evidence="2 3">CSTR1</strain>
    </source>
</reference>
<dbReference type="Proteomes" id="UP000501926">
    <property type="component" value="Chromosome"/>
</dbReference>
<gene>
    <name evidence="2" type="ORF">KsCSTR_22020</name>
    <name evidence="1" type="ORF">kuste3719</name>
</gene>
<name>Q1Q385_KUEST</name>
<dbReference type="EMBL" id="CT573071">
    <property type="protein sequence ID" value="CAJ74482.1"/>
    <property type="molecule type" value="Genomic_DNA"/>
</dbReference>
<accession>Q1Q385</accession>
<evidence type="ECO:0000313" key="1">
    <source>
        <dbReference type="EMBL" id="CAJ74482.1"/>
    </source>
</evidence>
<evidence type="ECO:0000313" key="2">
    <source>
        <dbReference type="EMBL" id="QII11581.1"/>
    </source>
</evidence>
<protein>
    <submittedName>
        <fullName evidence="1">Uncharacterized protein</fullName>
    </submittedName>
</protein>
<organism evidence="1">
    <name type="scientific">Kuenenia stuttgartiensis</name>
    <dbReference type="NCBI Taxonomy" id="174633"/>
    <lineage>
        <taxon>Bacteria</taxon>
        <taxon>Pseudomonadati</taxon>
        <taxon>Planctomycetota</taxon>
        <taxon>Candidatus Brocadiia</taxon>
        <taxon>Candidatus Brocadiales</taxon>
        <taxon>Candidatus Brocadiaceae</taxon>
        <taxon>Candidatus Kuenenia</taxon>
    </lineage>
</organism>
<dbReference type="AlphaFoldDB" id="Q1Q385"/>
<proteinExistence type="predicted"/>
<reference evidence="1" key="1">
    <citation type="journal article" date="2006" name="Nature">
        <title>Deciphering the evolution and metabolism of an anammox bacterium from a community genome.</title>
        <authorList>
            <person name="Strous M."/>
            <person name="Pelletier E."/>
            <person name="Mangenot S."/>
            <person name="Rattei T."/>
            <person name="Lehner A."/>
            <person name="Taylor M.W."/>
            <person name="Horn M."/>
            <person name="Daims H."/>
            <person name="Bartol-Mavel D."/>
            <person name="Wincker P."/>
            <person name="Barbe V."/>
            <person name="Fonknechten N."/>
            <person name="Vallenet D."/>
            <person name="Segurens B."/>
            <person name="Schenowitz-Truong C."/>
            <person name="Medigue C."/>
            <person name="Collingro A."/>
            <person name="Snel B."/>
            <person name="Dutilh B.E."/>
            <person name="OpDenCamp H.J.M."/>
            <person name="vanDerDrift C."/>
            <person name="Cirpus I."/>
            <person name="vanDePas-Schoonen K.T."/>
            <person name="Harhangi H.R."/>
            <person name="vanNiftrik L."/>
            <person name="Schmid M."/>
            <person name="Keltjens J."/>
            <person name="vanDeVossenberg J."/>
            <person name="Kartal B."/>
            <person name="Meier H."/>
            <person name="Frishman D."/>
            <person name="Huynen M.A."/>
            <person name="Mewes H."/>
            <person name="Weissenbach J."/>
            <person name="Jetten M.S.M."/>
            <person name="Wagner M."/>
            <person name="LePaslier D."/>
        </authorList>
    </citation>
    <scope>NUCLEOTIDE SEQUENCE</scope>
</reference>
<sequence length="66" mass="7544">MLLQLSCIFPHSDKPVILTACCGLIFKIFPLQKICLKRFFMTIVKSLRSLHSVIWCRAIALITPII</sequence>